<dbReference type="InterPro" id="IPR012312">
    <property type="entry name" value="Hemerythrin-like"/>
</dbReference>
<protein>
    <submittedName>
        <fullName evidence="5">Hemerythrin domain-containing protein</fullName>
    </submittedName>
</protein>
<keyword evidence="3" id="KW-0408">Iron</keyword>
<dbReference type="CDD" id="cd12107">
    <property type="entry name" value="Hemerythrin"/>
    <property type="match status" value="1"/>
</dbReference>
<sequence>MTGLVWSEALENKLEPMDATHREFVACYNAVVEAAPEQLLAAFDALIAHTEEHFALENGWMEAVDFPGCHRAEHDRVLAVMYDIRKRVAGGDTFFFKRLVEELPAWFRNHVDGMDAALAFHLQSVGFDFEAGVLPALAEGEQRGEGCACASLSAESACQPETARSPACSG</sequence>
<name>A0ABW3WAP3_9RHOO</name>
<organism evidence="5 6">
    <name type="scientific">Thauera mechernichensis</name>
    <dbReference type="NCBI Taxonomy" id="82788"/>
    <lineage>
        <taxon>Bacteria</taxon>
        <taxon>Pseudomonadati</taxon>
        <taxon>Pseudomonadota</taxon>
        <taxon>Betaproteobacteria</taxon>
        <taxon>Rhodocyclales</taxon>
        <taxon>Zoogloeaceae</taxon>
        <taxon>Thauera</taxon>
    </lineage>
</organism>
<evidence type="ECO:0000256" key="3">
    <source>
        <dbReference type="ARBA" id="ARBA00023004"/>
    </source>
</evidence>
<dbReference type="InterPro" id="IPR012827">
    <property type="entry name" value="Hemerythrin_metal-bd"/>
</dbReference>
<evidence type="ECO:0000313" key="6">
    <source>
        <dbReference type="Proteomes" id="UP001597158"/>
    </source>
</evidence>
<dbReference type="NCBIfam" id="TIGR02481">
    <property type="entry name" value="hemeryth_dom"/>
    <property type="match status" value="1"/>
</dbReference>
<keyword evidence="6" id="KW-1185">Reference proteome</keyword>
<dbReference type="InterPro" id="IPR050669">
    <property type="entry name" value="Hemerythrin"/>
</dbReference>
<gene>
    <name evidence="5" type="ORF">ACFQ4M_04790</name>
</gene>
<evidence type="ECO:0000313" key="5">
    <source>
        <dbReference type="EMBL" id="MFD1262890.1"/>
    </source>
</evidence>
<dbReference type="Proteomes" id="UP001597158">
    <property type="component" value="Unassembled WGS sequence"/>
</dbReference>
<accession>A0ABW3WAP3</accession>
<comment type="similarity">
    <text evidence="1">Belongs to the hemerythrin family.</text>
</comment>
<dbReference type="InterPro" id="IPR035938">
    <property type="entry name" value="Hemerythrin-like_sf"/>
</dbReference>
<dbReference type="EMBL" id="JBHTMC010000009">
    <property type="protein sequence ID" value="MFD1262890.1"/>
    <property type="molecule type" value="Genomic_DNA"/>
</dbReference>
<dbReference type="Pfam" id="PF01814">
    <property type="entry name" value="Hemerythrin"/>
    <property type="match status" value="1"/>
</dbReference>
<keyword evidence="2" id="KW-0479">Metal-binding</keyword>
<dbReference type="Gene3D" id="1.20.120.50">
    <property type="entry name" value="Hemerythrin-like"/>
    <property type="match status" value="1"/>
</dbReference>
<evidence type="ECO:0000259" key="4">
    <source>
        <dbReference type="Pfam" id="PF01814"/>
    </source>
</evidence>
<reference evidence="6" key="1">
    <citation type="journal article" date="2019" name="Int. J. Syst. Evol. Microbiol.">
        <title>The Global Catalogue of Microorganisms (GCM) 10K type strain sequencing project: providing services to taxonomists for standard genome sequencing and annotation.</title>
        <authorList>
            <consortium name="The Broad Institute Genomics Platform"/>
            <consortium name="The Broad Institute Genome Sequencing Center for Infectious Disease"/>
            <person name="Wu L."/>
            <person name="Ma J."/>
        </authorList>
    </citation>
    <scope>NUCLEOTIDE SEQUENCE [LARGE SCALE GENOMIC DNA]</scope>
    <source>
        <strain evidence="6">CCUG 48884</strain>
    </source>
</reference>
<dbReference type="NCBIfam" id="NF002522">
    <property type="entry name" value="PRK01917.1"/>
    <property type="match status" value="1"/>
</dbReference>
<dbReference type="RefSeq" id="WP_002926807.1">
    <property type="nucleotide sequence ID" value="NZ_JARQZE010000025.1"/>
</dbReference>
<comment type="caution">
    <text evidence="5">The sequence shown here is derived from an EMBL/GenBank/DDBJ whole genome shotgun (WGS) entry which is preliminary data.</text>
</comment>
<feature type="domain" description="Hemerythrin-like" evidence="4">
    <location>
        <begin position="15"/>
        <end position="117"/>
    </location>
</feature>
<proteinExistence type="inferred from homology"/>
<dbReference type="SUPFAM" id="SSF47188">
    <property type="entry name" value="Hemerythrin-like"/>
    <property type="match status" value="1"/>
</dbReference>
<evidence type="ECO:0000256" key="1">
    <source>
        <dbReference type="ARBA" id="ARBA00010587"/>
    </source>
</evidence>
<evidence type="ECO:0000256" key="2">
    <source>
        <dbReference type="ARBA" id="ARBA00022723"/>
    </source>
</evidence>
<dbReference type="PANTHER" id="PTHR37164">
    <property type="entry name" value="BACTERIOHEMERYTHRIN"/>
    <property type="match status" value="1"/>
</dbReference>
<dbReference type="PANTHER" id="PTHR37164:SF1">
    <property type="entry name" value="BACTERIOHEMERYTHRIN"/>
    <property type="match status" value="1"/>
</dbReference>